<evidence type="ECO:0000313" key="4">
    <source>
        <dbReference type="EMBL" id="CAI2376897.1"/>
    </source>
</evidence>
<evidence type="ECO:0000256" key="3">
    <source>
        <dbReference type="SAM" id="Phobius"/>
    </source>
</evidence>
<keyword evidence="1" id="KW-0175">Coiled coil</keyword>
<proteinExistence type="predicted"/>
<organism evidence="4 5">
    <name type="scientific">Euplotes crassus</name>
    <dbReference type="NCBI Taxonomy" id="5936"/>
    <lineage>
        <taxon>Eukaryota</taxon>
        <taxon>Sar</taxon>
        <taxon>Alveolata</taxon>
        <taxon>Ciliophora</taxon>
        <taxon>Intramacronucleata</taxon>
        <taxon>Spirotrichea</taxon>
        <taxon>Hypotrichia</taxon>
        <taxon>Euplotida</taxon>
        <taxon>Euplotidae</taxon>
        <taxon>Moneuplotes</taxon>
    </lineage>
</organism>
<feature type="region of interest" description="Disordered" evidence="2">
    <location>
        <begin position="509"/>
        <end position="548"/>
    </location>
</feature>
<evidence type="ECO:0000256" key="1">
    <source>
        <dbReference type="SAM" id="Coils"/>
    </source>
</evidence>
<keyword evidence="3" id="KW-1133">Transmembrane helix</keyword>
<protein>
    <submittedName>
        <fullName evidence="4">Uncharacterized protein</fullName>
    </submittedName>
</protein>
<sequence>MEDYDCIVIFKRLILSLVFISYYFNNLFYSAQQINRNESFGIPIHQYYGENYNSFSFGKKNQLKIKKYNSKEEKLTNNKKKREKRGHIKKILKGNSYESNLPASKHQEYDSTNTTKCSRFSSILRGQTARIDKLRRSFTQDSNKTSYISFLHKNFNIVRKDDSRYLERAMIFRRQAQSNQNSPEAKHPISQFNGKKQSSRGTESDFQYIDKYLGMNSSNISLSQVKSDEKDILIEKLKYELSEKNKTIDELMNEKRSLQSLNSFLLRSIPHKEESPKMILGNLKRQIVYKDQGREEHKSSEEHDYEILIEEIDDSFQESNNFLENLDPDQTNKNQDNSFHYEKIECSMKSGPPNPTIQYEFSQASDEESISGAMKAQKDKWVFTKEEKKRLLEIAEINRNNPTLMAQKFNKFLKESRKHSRGEKEIVNADIPKILKIINFEQPNKVKKKATKQIVVHSKKLEFFLRRFGNNIMYQKSENGDINQIIDAQVNQCMSSINGEGTRYAVNKEEDKEQTEYLSQINNDQDEKSMRLGPLQKSGTINEGSNGLKKQITIQNQPIHKILTEKEKDQNIHPNNLGEREDRSGTLSSKGHFQANLKSKNDNSNKSDNLQMFVDEQGYRD</sequence>
<keyword evidence="3" id="KW-0472">Membrane</keyword>
<dbReference type="EMBL" id="CAMPGE010018486">
    <property type="protein sequence ID" value="CAI2376897.1"/>
    <property type="molecule type" value="Genomic_DNA"/>
</dbReference>
<feature type="compositionally biased region" description="Polar residues" evidence="2">
    <location>
        <begin position="190"/>
        <end position="202"/>
    </location>
</feature>
<dbReference type="Proteomes" id="UP001295684">
    <property type="component" value="Unassembled WGS sequence"/>
</dbReference>
<reference evidence="4" key="1">
    <citation type="submission" date="2023-07" db="EMBL/GenBank/DDBJ databases">
        <authorList>
            <consortium name="AG Swart"/>
            <person name="Singh M."/>
            <person name="Singh A."/>
            <person name="Seah K."/>
            <person name="Emmerich C."/>
        </authorList>
    </citation>
    <scope>NUCLEOTIDE SEQUENCE</scope>
    <source>
        <strain evidence="4">DP1</strain>
    </source>
</reference>
<feature type="region of interest" description="Disordered" evidence="2">
    <location>
        <begin position="566"/>
        <end position="621"/>
    </location>
</feature>
<evidence type="ECO:0000256" key="2">
    <source>
        <dbReference type="SAM" id="MobiDB-lite"/>
    </source>
</evidence>
<keyword evidence="5" id="KW-1185">Reference proteome</keyword>
<keyword evidence="3" id="KW-0812">Transmembrane</keyword>
<feature type="region of interest" description="Disordered" evidence="2">
    <location>
        <begin position="174"/>
        <end position="202"/>
    </location>
</feature>
<evidence type="ECO:0000313" key="5">
    <source>
        <dbReference type="Proteomes" id="UP001295684"/>
    </source>
</evidence>
<gene>
    <name evidence="4" type="ORF">ECRASSUSDP1_LOCUS18274</name>
</gene>
<dbReference type="AlphaFoldDB" id="A0AAD2D1U6"/>
<name>A0AAD2D1U6_EUPCR</name>
<comment type="caution">
    <text evidence="4">The sequence shown here is derived from an EMBL/GenBank/DDBJ whole genome shotgun (WGS) entry which is preliminary data.</text>
</comment>
<feature type="transmembrane region" description="Helical" evidence="3">
    <location>
        <begin position="12"/>
        <end position="29"/>
    </location>
</feature>
<feature type="coiled-coil region" evidence="1">
    <location>
        <begin position="234"/>
        <end position="261"/>
    </location>
</feature>
<accession>A0AAD2D1U6</accession>